<dbReference type="SMART" id="SM00192">
    <property type="entry name" value="LDLa"/>
    <property type="match status" value="1"/>
</dbReference>
<evidence type="ECO:0000313" key="10">
    <source>
        <dbReference type="Proteomes" id="UP000281406"/>
    </source>
</evidence>
<reference evidence="9 10" key="1">
    <citation type="submission" date="2018-10" db="EMBL/GenBank/DDBJ databases">
        <title>Genome assembly for a Yunnan-Guizhou Plateau 3E fish, Anabarilius grahami (Regan), and its evolutionary and genetic applications.</title>
        <authorList>
            <person name="Jiang W."/>
        </authorList>
    </citation>
    <scope>NUCLEOTIDE SEQUENCE [LARGE SCALE GENOMIC DNA]</scope>
    <source>
        <strain evidence="9">AG-KIZ</strain>
        <tissue evidence="9">Muscle</tissue>
    </source>
</reference>
<keyword evidence="5" id="KW-1133">Transmembrane helix</keyword>
<keyword evidence="6" id="KW-0472">Membrane</keyword>
<dbReference type="FunFam" id="4.10.400.10:FF:000053">
    <property type="entry name" value="Very low density lipoprotein receptor"/>
    <property type="match status" value="1"/>
</dbReference>
<dbReference type="PANTHER" id="PTHR24270:SF62">
    <property type="entry name" value="LOW-DENSITY LIPOPROTEIN RECEPTOR-RELATED PROTEIN 2"/>
    <property type="match status" value="1"/>
</dbReference>
<dbReference type="PROSITE" id="PS50068">
    <property type="entry name" value="LDLRA_2"/>
    <property type="match status" value="1"/>
</dbReference>
<evidence type="ECO:0000256" key="2">
    <source>
        <dbReference type="ARBA" id="ARBA00004308"/>
    </source>
</evidence>
<dbReference type="GO" id="GO:0012505">
    <property type="term" value="C:endomembrane system"/>
    <property type="evidence" value="ECO:0007669"/>
    <property type="project" value="UniProtKB-SubCell"/>
</dbReference>
<evidence type="ECO:0000256" key="1">
    <source>
        <dbReference type="ARBA" id="ARBA00004167"/>
    </source>
</evidence>
<feature type="disulfide bond" evidence="8">
    <location>
        <begin position="4"/>
        <end position="16"/>
    </location>
</feature>
<dbReference type="Gene3D" id="4.10.400.10">
    <property type="entry name" value="Low-density Lipoprotein Receptor"/>
    <property type="match status" value="1"/>
</dbReference>
<organism evidence="9 10">
    <name type="scientific">Anabarilius grahami</name>
    <name type="common">Kanglang fish</name>
    <name type="synonym">Barilius grahami</name>
    <dbReference type="NCBI Taxonomy" id="495550"/>
    <lineage>
        <taxon>Eukaryota</taxon>
        <taxon>Metazoa</taxon>
        <taxon>Chordata</taxon>
        <taxon>Craniata</taxon>
        <taxon>Vertebrata</taxon>
        <taxon>Euteleostomi</taxon>
        <taxon>Actinopterygii</taxon>
        <taxon>Neopterygii</taxon>
        <taxon>Teleostei</taxon>
        <taxon>Ostariophysi</taxon>
        <taxon>Cypriniformes</taxon>
        <taxon>Xenocyprididae</taxon>
        <taxon>Xenocypridinae</taxon>
        <taxon>Xenocypridinae incertae sedis</taxon>
        <taxon>Anabarilius</taxon>
    </lineage>
</organism>
<protein>
    <submittedName>
        <fullName evidence="9">Very low-density lipoprotein receptor</fullName>
    </submittedName>
</protein>
<keyword evidence="3" id="KW-0812">Transmembrane</keyword>
<dbReference type="InterPro" id="IPR036055">
    <property type="entry name" value="LDL_receptor-like_sf"/>
</dbReference>
<evidence type="ECO:0000256" key="7">
    <source>
        <dbReference type="ARBA" id="ARBA00023157"/>
    </source>
</evidence>
<feature type="non-terminal residue" evidence="9">
    <location>
        <position position="1"/>
    </location>
</feature>
<evidence type="ECO:0000256" key="4">
    <source>
        <dbReference type="ARBA" id="ARBA00022737"/>
    </source>
</evidence>
<evidence type="ECO:0000256" key="3">
    <source>
        <dbReference type="ARBA" id="ARBA00022692"/>
    </source>
</evidence>
<dbReference type="EMBL" id="RJVU01064619">
    <property type="protein sequence ID" value="ROJ13849.1"/>
    <property type="molecule type" value="Genomic_DNA"/>
</dbReference>
<dbReference type="CDD" id="cd00112">
    <property type="entry name" value="LDLa"/>
    <property type="match status" value="1"/>
</dbReference>
<dbReference type="GO" id="GO:0016192">
    <property type="term" value="P:vesicle-mediated transport"/>
    <property type="evidence" value="ECO:0007669"/>
    <property type="project" value="UniProtKB-ARBA"/>
</dbReference>
<evidence type="ECO:0000256" key="5">
    <source>
        <dbReference type="ARBA" id="ARBA00022989"/>
    </source>
</evidence>
<dbReference type="SUPFAM" id="SSF57424">
    <property type="entry name" value="LDL receptor-like module"/>
    <property type="match status" value="1"/>
</dbReference>
<keyword evidence="9" id="KW-0449">Lipoprotein</keyword>
<dbReference type="InterPro" id="IPR023415">
    <property type="entry name" value="LDLR_class-A_CS"/>
</dbReference>
<comment type="subcellular location">
    <subcellularLocation>
        <location evidence="2">Endomembrane system</location>
    </subcellularLocation>
    <subcellularLocation>
        <location evidence="1">Membrane</location>
        <topology evidence="1">Single-pass membrane protein</topology>
    </subcellularLocation>
</comment>
<evidence type="ECO:0000256" key="8">
    <source>
        <dbReference type="PROSITE-ProRule" id="PRU00124"/>
    </source>
</evidence>
<dbReference type="Proteomes" id="UP000281406">
    <property type="component" value="Unassembled WGS sequence"/>
</dbReference>
<dbReference type="OrthoDB" id="9990982at2759"/>
<dbReference type="InterPro" id="IPR002172">
    <property type="entry name" value="LDrepeatLR_classA_rpt"/>
</dbReference>
<comment type="caution">
    <text evidence="9">The sequence shown here is derived from an EMBL/GenBank/DDBJ whole genome shotgun (WGS) entry which is preliminary data.</text>
</comment>
<dbReference type="PROSITE" id="PS01209">
    <property type="entry name" value="LDLRA_1"/>
    <property type="match status" value="1"/>
</dbReference>
<keyword evidence="4" id="KW-0677">Repeat</keyword>
<evidence type="ECO:0000313" key="9">
    <source>
        <dbReference type="EMBL" id="ROJ13849.1"/>
    </source>
</evidence>
<keyword evidence="10" id="KW-1185">Reference proteome</keyword>
<name>A0A3N0XQ21_ANAGA</name>
<dbReference type="InterPro" id="IPR050685">
    <property type="entry name" value="LDLR"/>
</dbReference>
<accession>A0A3N0XQ21</accession>
<keyword evidence="7 8" id="KW-1015">Disulfide bond</keyword>
<gene>
    <name evidence="9" type="ORF">DPX16_19724</name>
</gene>
<dbReference type="GO" id="GO:0005886">
    <property type="term" value="C:plasma membrane"/>
    <property type="evidence" value="ECO:0007669"/>
    <property type="project" value="TreeGrafter"/>
</dbReference>
<sequence>KITCAPSEFACANGQCVPGRWRCDGEPECPDGSDEADATCMARVEQVNHCTLTTAGECVVFSIIVSALASPASSNRAGVRDRLRVVRIGV</sequence>
<keyword evidence="9" id="KW-0675">Receptor</keyword>
<dbReference type="AlphaFoldDB" id="A0A3N0XQ21"/>
<proteinExistence type="predicted"/>
<feature type="disulfide bond" evidence="8">
    <location>
        <begin position="11"/>
        <end position="29"/>
    </location>
</feature>
<dbReference type="Pfam" id="PF00057">
    <property type="entry name" value="Ldl_recept_a"/>
    <property type="match status" value="1"/>
</dbReference>
<comment type="caution">
    <text evidence="8">Lacks conserved residue(s) required for the propagation of feature annotation.</text>
</comment>
<dbReference type="PANTHER" id="PTHR24270">
    <property type="entry name" value="LOW-DENSITY LIPOPROTEIN RECEPTOR-RELATED"/>
    <property type="match status" value="1"/>
</dbReference>
<evidence type="ECO:0000256" key="6">
    <source>
        <dbReference type="ARBA" id="ARBA00023136"/>
    </source>
</evidence>